<sequence length="135" mass="15638">MPLLANIRKCVAKRQNVQRRYTKVFFNVKIGDSFKSPNVPSQLRDLLVYIARDGVAVTDLFRRPGNPQDMKKIIAELEAGHMVNWRDYNFYTLANIAKRYLLHIEGGILGSQAENYLIEMLESQDDQARIEAMHR</sequence>
<feature type="domain" description="Rho-GAP" evidence="1">
    <location>
        <begin position="28"/>
        <end position="135"/>
    </location>
</feature>
<organism evidence="2 3">
    <name type="scientific">Paragonimus heterotremus</name>
    <dbReference type="NCBI Taxonomy" id="100268"/>
    <lineage>
        <taxon>Eukaryota</taxon>
        <taxon>Metazoa</taxon>
        <taxon>Spiralia</taxon>
        <taxon>Lophotrochozoa</taxon>
        <taxon>Platyhelminthes</taxon>
        <taxon>Trematoda</taxon>
        <taxon>Digenea</taxon>
        <taxon>Plagiorchiida</taxon>
        <taxon>Troglotremata</taxon>
        <taxon>Troglotrematidae</taxon>
        <taxon>Paragonimus</taxon>
    </lineage>
</organism>
<evidence type="ECO:0000259" key="1">
    <source>
        <dbReference type="PROSITE" id="PS50238"/>
    </source>
</evidence>
<gene>
    <name evidence="2" type="ORF">PHET_12477</name>
</gene>
<protein>
    <recommendedName>
        <fullName evidence="1">Rho-GAP domain-containing protein</fullName>
    </recommendedName>
</protein>
<name>A0A8J4SFK3_9TREM</name>
<dbReference type="GO" id="GO:0005096">
    <property type="term" value="F:GTPase activator activity"/>
    <property type="evidence" value="ECO:0007669"/>
    <property type="project" value="TreeGrafter"/>
</dbReference>
<accession>A0A8J4SFK3</accession>
<dbReference type="PANTHER" id="PTHR23179">
    <property type="entry name" value="T-CELL ACTIVATION RHO GTPASE ACTIVATING PROTEIN-RELATED"/>
    <property type="match status" value="1"/>
</dbReference>
<proteinExistence type="predicted"/>
<comment type="caution">
    <text evidence="2">The sequence shown here is derived from an EMBL/GenBank/DDBJ whole genome shotgun (WGS) entry which is preliminary data.</text>
</comment>
<dbReference type="Pfam" id="PF00620">
    <property type="entry name" value="RhoGAP"/>
    <property type="match status" value="1"/>
</dbReference>
<dbReference type="SUPFAM" id="SSF48350">
    <property type="entry name" value="GTPase activation domain, GAP"/>
    <property type="match status" value="1"/>
</dbReference>
<dbReference type="Gene3D" id="1.10.555.10">
    <property type="entry name" value="Rho GTPase activation protein"/>
    <property type="match status" value="1"/>
</dbReference>
<dbReference type="EMBL" id="LUCH01016805">
    <property type="protein sequence ID" value="KAF5395268.1"/>
    <property type="molecule type" value="Genomic_DNA"/>
</dbReference>
<keyword evidence="3" id="KW-1185">Reference proteome</keyword>
<dbReference type="PANTHER" id="PTHR23179:SF27">
    <property type="entry name" value="RHO GTPASE ACTIVATING PROTEIN AT 71E, ISOFORM D"/>
    <property type="match status" value="1"/>
</dbReference>
<dbReference type="GO" id="GO:0007165">
    <property type="term" value="P:signal transduction"/>
    <property type="evidence" value="ECO:0007669"/>
    <property type="project" value="InterPro"/>
</dbReference>
<reference evidence="2" key="1">
    <citation type="submission" date="2019-05" db="EMBL/GenBank/DDBJ databases">
        <title>Annotation for the trematode Paragonimus heterotremus.</title>
        <authorList>
            <person name="Choi Y.-J."/>
        </authorList>
    </citation>
    <scope>NUCLEOTIDE SEQUENCE</scope>
    <source>
        <strain evidence="2">LC</strain>
    </source>
</reference>
<evidence type="ECO:0000313" key="3">
    <source>
        <dbReference type="Proteomes" id="UP000748531"/>
    </source>
</evidence>
<dbReference type="Proteomes" id="UP000748531">
    <property type="component" value="Unassembled WGS sequence"/>
</dbReference>
<evidence type="ECO:0000313" key="2">
    <source>
        <dbReference type="EMBL" id="KAF5395268.1"/>
    </source>
</evidence>
<dbReference type="InterPro" id="IPR000198">
    <property type="entry name" value="RhoGAP_dom"/>
</dbReference>
<dbReference type="PROSITE" id="PS50238">
    <property type="entry name" value="RHOGAP"/>
    <property type="match status" value="1"/>
</dbReference>
<dbReference type="AlphaFoldDB" id="A0A8J4SFK3"/>
<dbReference type="InterPro" id="IPR008936">
    <property type="entry name" value="Rho_GTPase_activation_prot"/>
</dbReference>
<dbReference type="OrthoDB" id="9994905at2759"/>